<evidence type="ECO:0000256" key="1">
    <source>
        <dbReference type="SAM" id="SignalP"/>
    </source>
</evidence>
<gene>
    <name evidence="2" type="ORF">PSTT_10479</name>
</gene>
<keyword evidence="1" id="KW-0732">Signal</keyword>
<reference evidence="2" key="1">
    <citation type="submission" date="2017-12" db="EMBL/GenBank/DDBJ databases">
        <title>Gene loss provides genomic basis for host adaptation in cereal stripe rust fungi.</title>
        <authorList>
            <person name="Xia C."/>
        </authorList>
    </citation>
    <scope>NUCLEOTIDE SEQUENCE [LARGE SCALE GENOMIC DNA]</scope>
    <source>
        <strain evidence="2">93-210</strain>
    </source>
</reference>
<evidence type="ECO:0008006" key="4">
    <source>
        <dbReference type="Google" id="ProtNLM"/>
    </source>
</evidence>
<dbReference type="EMBL" id="PKSL01000113">
    <property type="protein sequence ID" value="POW04315.1"/>
    <property type="molecule type" value="Genomic_DNA"/>
</dbReference>
<dbReference type="AlphaFoldDB" id="A0A2S4V4E9"/>
<feature type="signal peptide" evidence="1">
    <location>
        <begin position="1"/>
        <end position="27"/>
    </location>
</feature>
<proteinExistence type="predicted"/>
<evidence type="ECO:0000313" key="2">
    <source>
        <dbReference type="EMBL" id="POW04315.1"/>
    </source>
</evidence>
<protein>
    <recommendedName>
        <fullName evidence="4">Secreted protein</fullName>
    </recommendedName>
</protein>
<feature type="chain" id="PRO_5015629612" description="Secreted protein" evidence="1">
    <location>
        <begin position="28"/>
        <end position="188"/>
    </location>
</feature>
<evidence type="ECO:0000313" key="3">
    <source>
        <dbReference type="Proteomes" id="UP000239156"/>
    </source>
</evidence>
<dbReference type="Proteomes" id="UP000239156">
    <property type="component" value="Unassembled WGS sequence"/>
</dbReference>
<name>A0A2S4V4E9_9BASI</name>
<dbReference type="VEuPathDB" id="FungiDB:PSHT_15538"/>
<sequence>MNCFQRGHVTFALVALIITLHLGHIEANRVVCSYHFNYKGKIPGRTSCRTSPDKDNSCSEGSCATDDKSKILWSALTFHNCDNRNRVRALQYYRRGGYAEVQDFDGTWSHCEFGAFDRNDAVLGEFALPHSQTRSHKLTPSSKPTSLQRMLSSLNSLQETSRKILTSTARRTLITTFSRNCSSHRFKS</sequence>
<accession>A0A2S4V4E9</accession>
<dbReference type="VEuPathDB" id="FungiDB:PSTT_10479"/>
<keyword evidence="3" id="KW-1185">Reference proteome</keyword>
<organism evidence="2 3">
    <name type="scientific">Puccinia striiformis</name>
    <dbReference type="NCBI Taxonomy" id="27350"/>
    <lineage>
        <taxon>Eukaryota</taxon>
        <taxon>Fungi</taxon>
        <taxon>Dikarya</taxon>
        <taxon>Basidiomycota</taxon>
        <taxon>Pucciniomycotina</taxon>
        <taxon>Pucciniomycetes</taxon>
        <taxon>Pucciniales</taxon>
        <taxon>Pucciniaceae</taxon>
        <taxon>Puccinia</taxon>
    </lineage>
</organism>
<comment type="caution">
    <text evidence="2">The sequence shown here is derived from an EMBL/GenBank/DDBJ whole genome shotgun (WGS) entry which is preliminary data.</text>
</comment>